<accession>A0ABW3M837</accession>
<dbReference type="Proteomes" id="UP001597045">
    <property type="component" value="Unassembled WGS sequence"/>
</dbReference>
<feature type="chain" id="PRO_5047069282" evidence="1">
    <location>
        <begin position="23"/>
        <end position="62"/>
    </location>
</feature>
<organism evidence="2 3">
    <name type="scientific">Kibdelosporangium lantanae</name>
    <dbReference type="NCBI Taxonomy" id="1497396"/>
    <lineage>
        <taxon>Bacteria</taxon>
        <taxon>Bacillati</taxon>
        <taxon>Actinomycetota</taxon>
        <taxon>Actinomycetes</taxon>
        <taxon>Pseudonocardiales</taxon>
        <taxon>Pseudonocardiaceae</taxon>
        <taxon>Kibdelosporangium</taxon>
    </lineage>
</organism>
<keyword evidence="3" id="KW-1185">Reference proteome</keyword>
<evidence type="ECO:0000313" key="2">
    <source>
        <dbReference type="EMBL" id="MFD1045489.1"/>
    </source>
</evidence>
<gene>
    <name evidence="2" type="ORF">ACFQ1S_07770</name>
</gene>
<evidence type="ECO:0000313" key="3">
    <source>
        <dbReference type="Proteomes" id="UP001597045"/>
    </source>
</evidence>
<keyword evidence="1" id="KW-0732">Signal</keyword>
<name>A0ABW3M837_9PSEU</name>
<keyword evidence="2" id="KW-0378">Hydrolase</keyword>
<reference evidence="3" key="1">
    <citation type="journal article" date="2019" name="Int. J. Syst. Evol. Microbiol.">
        <title>The Global Catalogue of Microorganisms (GCM) 10K type strain sequencing project: providing services to taxonomists for standard genome sequencing and annotation.</title>
        <authorList>
            <consortium name="The Broad Institute Genomics Platform"/>
            <consortium name="The Broad Institute Genome Sequencing Center for Infectious Disease"/>
            <person name="Wu L."/>
            <person name="Ma J."/>
        </authorList>
    </citation>
    <scope>NUCLEOTIDE SEQUENCE [LARGE SCALE GENOMIC DNA]</scope>
    <source>
        <strain evidence="3">JCM 31486</strain>
    </source>
</reference>
<evidence type="ECO:0000256" key="1">
    <source>
        <dbReference type="SAM" id="SignalP"/>
    </source>
</evidence>
<dbReference type="EMBL" id="JBHTIS010000315">
    <property type="protein sequence ID" value="MFD1045489.1"/>
    <property type="molecule type" value="Genomic_DNA"/>
</dbReference>
<sequence>MKVVVSAFAVGALVLGTGVASAQTGPALTWKPCVEDATVECSSLSLPVDWARPGGTTFDLAV</sequence>
<comment type="caution">
    <text evidence="2">The sequence shown here is derived from an EMBL/GenBank/DDBJ whole genome shotgun (WGS) entry which is preliminary data.</text>
</comment>
<feature type="non-terminal residue" evidence="2">
    <location>
        <position position="62"/>
    </location>
</feature>
<protein>
    <submittedName>
        <fullName evidence="2">Alpha/beta hydrolase</fullName>
    </submittedName>
</protein>
<proteinExistence type="predicted"/>
<feature type="signal peptide" evidence="1">
    <location>
        <begin position="1"/>
        <end position="22"/>
    </location>
</feature>
<dbReference type="GO" id="GO:0016787">
    <property type="term" value="F:hydrolase activity"/>
    <property type="evidence" value="ECO:0007669"/>
    <property type="project" value="UniProtKB-KW"/>
</dbReference>